<reference evidence="1 2" key="1">
    <citation type="submission" date="2022-05" db="EMBL/GenBank/DDBJ databases">
        <title>S8-45 Sphingomonas ultraviolaceadurans.</title>
        <authorList>
            <person name="Liu Y."/>
        </authorList>
    </citation>
    <scope>NUCLEOTIDE SEQUENCE [LARGE SCALE GENOMIC DNA]</scope>
    <source>
        <strain evidence="1 2">S8-45</strain>
    </source>
</reference>
<name>A0ABY5MW41_9SPHN</name>
<gene>
    <name evidence="1" type="ORF">M1K48_10345</name>
</gene>
<dbReference type="Proteomes" id="UP000831921">
    <property type="component" value="Chromosome"/>
</dbReference>
<proteinExistence type="predicted"/>
<dbReference type="Pfam" id="PF19459">
    <property type="entry name" value="DUF5996"/>
    <property type="match status" value="1"/>
</dbReference>
<dbReference type="EMBL" id="CP097253">
    <property type="protein sequence ID" value="UUR07338.1"/>
    <property type="molecule type" value="Genomic_DNA"/>
</dbReference>
<evidence type="ECO:0000313" key="1">
    <source>
        <dbReference type="EMBL" id="UUR07338.1"/>
    </source>
</evidence>
<evidence type="ECO:0000313" key="2">
    <source>
        <dbReference type="Proteomes" id="UP000831921"/>
    </source>
</evidence>
<sequence length="301" mass="32820">MEWPELDPARDAGTWTVLHLASQMLGKLRIAHADWVNHGWHVALQPSANGLAMPPIAADGGRFSLSLDLCDHRVHLQVSDGRSDSVPLAQPNIARLHAELIAMLDRHGLPSSFHGRPNELPDAILFAEDDRHSDYREESAVRLREALRVVVPVFETFRAGFAGKVSPVHFWWGSFDLAVTRFSGRPAPDHPGGVPGLPDRITREAYSHEVSSAGFWPGGAFGADPIFYSYAYPSPEGFAEASVTHGRFDAALGEFVLPYSEVRGAADPAATLLAFLQETYGVAADLASWDRRALDRTVAAP</sequence>
<protein>
    <submittedName>
        <fullName evidence="1">DUF5996 family protein</fullName>
    </submittedName>
</protein>
<accession>A0ABY5MW41</accession>
<dbReference type="RefSeq" id="WP_249455000.1">
    <property type="nucleotide sequence ID" value="NZ_CP097253.1"/>
</dbReference>
<keyword evidence="2" id="KW-1185">Reference proteome</keyword>
<organism evidence="1 2">
    <name type="scientific">Sphingomonas glaciei</name>
    <dbReference type="NCBI Taxonomy" id="2938948"/>
    <lineage>
        <taxon>Bacteria</taxon>
        <taxon>Pseudomonadati</taxon>
        <taxon>Pseudomonadota</taxon>
        <taxon>Alphaproteobacteria</taxon>
        <taxon>Sphingomonadales</taxon>
        <taxon>Sphingomonadaceae</taxon>
        <taxon>Sphingomonas</taxon>
    </lineage>
</organism>
<dbReference type="InterPro" id="IPR046038">
    <property type="entry name" value="DUF5996"/>
</dbReference>